<comment type="catalytic activity">
    <reaction evidence="12">
        <text>3-fumarylpyruvate + H2O = fumarate + pyruvate + H(+)</text>
        <dbReference type="Rhea" id="RHEA:26168"/>
        <dbReference type="ChEBI" id="CHEBI:15361"/>
        <dbReference type="ChEBI" id="CHEBI:15377"/>
        <dbReference type="ChEBI" id="CHEBI:15378"/>
        <dbReference type="ChEBI" id="CHEBI:16854"/>
        <dbReference type="ChEBI" id="CHEBI:29806"/>
    </reaction>
</comment>
<evidence type="ECO:0000256" key="4">
    <source>
        <dbReference type="ARBA" id="ARBA00032305"/>
    </source>
</evidence>
<evidence type="ECO:0000256" key="13">
    <source>
        <dbReference type="ARBA" id="ARBA00047973"/>
    </source>
</evidence>
<evidence type="ECO:0000313" key="17">
    <source>
        <dbReference type="Proteomes" id="UP000008144"/>
    </source>
</evidence>
<dbReference type="Proteomes" id="UP000008144">
    <property type="component" value="Unassembled WGS sequence"/>
</dbReference>
<evidence type="ECO:0000256" key="12">
    <source>
        <dbReference type="ARBA" id="ARBA00047963"/>
    </source>
</evidence>
<dbReference type="AlphaFoldDB" id="H2Y0X5"/>
<proteinExistence type="inferred from homology"/>
<evidence type="ECO:0000256" key="5">
    <source>
        <dbReference type="ARBA" id="ARBA00039040"/>
    </source>
</evidence>
<dbReference type="FunFam" id="3.90.850.10:FF:000003">
    <property type="entry name" value="Fumarylacetoacetate hydrolase domain-containing 1"/>
    <property type="match status" value="1"/>
</dbReference>
<dbReference type="InterPro" id="IPR011234">
    <property type="entry name" value="Fumarylacetoacetase-like_C"/>
</dbReference>
<comment type="catalytic activity">
    <reaction evidence="14">
        <text>acetylpyruvate + H2O = acetate + pyruvate + H(+)</text>
        <dbReference type="Rhea" id="RHEA:16097"/>
        <dbReference type="ChEBI" id="CHEBI:15360"/>
        <dbReference type="ChEBI" id="CHEBI:15361"/>
        <dbReference type="ChEBI" id="CHEBI:15377"/>
        <dbReference type="ChEBI" id="CHEBI:15378"/>
        <dbReference type="ChEBI" id="CHEBI:30089"/>
    </reaction>
</comment>
<dbReference type="GO" id="GO:0019752">
    <property type="term" value="P:carboxylic acid metabolic process"/>
    <property type="evidence" value="ECO:0007669"/>
    <property type="project" value="UniProtKB-ARBA"/>
</dbReference>
<evidence type="ECO:0000256" key="11">
    <source>
        <dbReference type="ARBA" id="ARBA00047858"/>
    </source>
</evidence>
<dbReference type="InterPro" id="IPR036663">
    <property type="entry name" value="Fumarylacetoacetase_C_sf"/>
</dbReference>
<keyword evidence="3" id="KW-0479">Metal-binding</keyword>
<accession>H2Y0X5</accession>
<comment type="catalytic activity">
    <reaction evidence="11">
        <text>a 3-acylpyruvate + H2O = a carboxylate + pyruvate + H(+)</text>
        <dbReference type="Rhea" id="RHEA:19009"/>
        <dbReference type="ChEBI" id="CHEBI:15361"/>
        <dbReference type="ChEBI" id="CHEBI:15377"/>
        <dbReference type="ChEBI" id="CHEBI:15378"/>
        <dbReference type="ChEBI" id="CHEBI:29067"/>
        <dbReference type="ChEBI" id="CHEBI:57278"/>
        <dbReference type="EC" id="3.7.1.5"/>
    </reaction>
</comment>
<dbReference type="GO" id="GO:0050163">
    <property type="term" value="F:oxaloacetate tautomerase activity"/>
    <property type="evidence" value="ECO:0007669"/>
    <property type="project" value="UniProtKB-EC"/>
</dbReference>
<dbReference type="GO" id="GO:0047621">
    <property type="term" value="F:acylpyruvate hydrolase activity"/>
    <property type="evidence" value="ECO:0007669"/>
    <property type="project" value="UniProtKB-EC"/>
</dbReference>
<dbReference type="GO" id="GO:0005739">
    <property type="term" value="C:mitochondrion"/>
    <property type="evidence" value="ECO:0000318"/>
    <property type="project" value="GO_Central"/>
</dbReference>
<evidence type="ECO:0000256" key="1">
    <source>
        <dbReference type="ARBA" id="ARBA00010211"/>
    </source>
</evidence>
<dbReference type="Ensembl" id="ENSCINT00000035616.1">
    <property type="protein sequence ID" value="ENSCINP00000035559.1"/>
    <property type="gene ID" value="ENSCING00000020809.1"/>
</dbReference>
<comment type="catalytic activity">
    <reaction evidence="8">
        <text>oxaloacetate = enol-oxaloacetate</text>
        <dbReference type="Rhea" id="RHEA:16021"/>
        <dbReference type="ChEBI" id="CHEBI:16452"/>
        <dbReference type="ChEBI" id="CHEBI:17479"/>
        <dbReference type="EC" id="5.3.2.2"/>
    </reaction>
    <physiologicalReaction direction="right-to-left" evidence="8">
        <dbReference type="Rhea" id="RHEA:16023"/>
    </physiologicalReaction>
</comment>
<dbReference type="EC" id="4.1.1.112" evidence="2"/>
<dbReference type="SUPFAM" id="SSF56529">
    <property type="entry name" value="FAH"/>
    <property type="match status" value="1"/>
</dbReference>
<dbReference type="GO" id="GO:0018773">
    <property type="term" value="F:acetylpyruvate hydrolase activity"/>
    <property type="evidence" value="ECO:0000318"/>
    <property type="project" value="GO_Central"/>
</dbReference>
<evidence type="ECO:0000259" key="15">
    <source>
        <dbReference type="Pfam" id="PF01557"/>
    </source>
</evidence>
<dbReference type="InParanoid" id="H2Y0X5"/>
<dbReference type="HOGENOM" id="CLU_028458_5_0_1"/>
<keyword evidence="17" id="KW-1185">Reference proteome</keyword>
<organism evidence="16 17">
    <name type="scientific">Ciona intestinalis</name>
    <name type="common">Transparent sea squirt</name>
    <name type="synonym">Ascidia intestinalis</name>
    <dbReference type="NCBI Taxonomy" id="7719"/>
    <lineage>
        <taxon>Eukaryota</taxon>
        <taxon>Metazoa</taxon>
        <taxon>Chordata</taxon>
        <taxon>Tunicata</taxon>
        <taxon>Ascidiacea</taxon>
        <taxon>Phlebobranchia</taxon>
        <taxon>Cionidae</taxon>
        <taxon>Ciona</taxon>
    </lineage>
</organism>
<dbReference type="STRING" id="7719.ENSCINP00000035559"/>
<dbReference type="PANTHER" id="PTHR11820">
    <property type="entry name" value="ACYLPYRUVASE"/>
    <property type="match status" value="1"/>
</dbReference>
<feature type="domain" description="Fumarylacetoacetase-like C-terminal" evidence="15">
    <location>
        <begin position="22"/>
        <end position="222"/>
    </location>
</feature>
<protein>
    <recommendedName>
        <fullName evidence="10">Oxaloacetate tautomerase FAHD1, mitochondrial</fullName>
        <ecNumber evidence="5">3.7.1.5</ecNumber>
        <ecNumber evidence="2">4.1.1.112</ecNumber>
        <ecNumber evidence="9">5.3.2.2</ecNumber>
    </recommendedName>
    <alternativeName>
        <fullName evidence="7">Acylpyruvase FAHD1</fullName>
    </alternativeName>
    <alternativeName>
        <fullName evidence="6">Fumarylacetoacetate hydrolase domain-containing protein 1</fullName>
    </alternativeName>
    <alternativeName>
        <fullName evidence="4">Oxaloacetate decarboxylase</fullName>
    </alternativeName>
</protein>
<evidence type="ECO:0000256" key="2">
    <source>
        <dbReference type="ARBA" id="ARBA00012947"/>
    </source>
</evidence>
<dbReference type="Pfam" id="PF01557">
    <property type="entry name" value="FAA_hydrolase"/>
    <property type="match status" value="1"/>
</dbReference>
<evidence type="ECO:0000256" key="14">
    <source>
        <dbReference type="ARBA" id="ARBA00048846"/>
    </source>
</evidence>
<dbReference type="EC" id="3.7.1.5" evidence="5"/>
<reference evidence="17" key="1">
    <citation type="journal article" date="2002" name="Science">
        <title>The draft genome of Ciona intestinalis: insights into chordate and vertebrate origins.</title>
        <authorList>
            <person name="Dehal P."/>
            <person name="Satou Y."/>
            <person name="Campbell R.K."/>
            <person name="Chapman J."/>
            <person name="Degnan B."/>
            <person name="De Tomaso A."/>
            <person name="Davidson B."/>
            <person name="Di Gregorio A."/>
            <person name="Gelpke M."/>
            <person name="Goodstein D.M."/>
            <person name="Harafuji N."/>
            <person name="Hastings K.E."/>
            <person name="Ho I."/>
            <person name="Hotta K."/>
            <person name="Huang W."/>
            <person name="Kawashima T."/>
            <person name="Lemaire P."/>
            <person name="Martinez D."/>
            <person name="Meinertzhagen I.A."/>
            <person name="Necula S."/>
            <person name="Nonaka M."/>
            <person name="Putnam N."/>
            <person name="Rash S."/>
            <person name="Saiga H."/>
            <person name="Satake M."/>
            <person name="Terry A."/>
            <person name="Yamada L."/>
            <person name="Wang H.G."/>
            <person name="Awazu S."/>
            <person name="Azumi K."/>
            <person name="Boore J."/>
            <person name="Branno M."/>
            <person name="Chin-Bow S."/>
            <person name="DeSantis R."/>
            <person name="Doyle S."/>
            <person name="Francino P."/>
            <person name="Keys D.N."/>
            <person name="Haga S."/>
            <person name="Hayashi H."/>
            <person name="Hino K."/>
            <person name="Imai K.S."/>
            <person name="Inaba K."/>
            <person name="Kano S."/>
            <person name="Kobayashi K."/>
            <person name="Kobayashi M."/>
            <person name="Lee B.I."/>
            <person name="Makabe K.W."/>
            <person name="Manohar C."/>
            <person name="Matassi G."/>
            <person name="Medina M."/>
            <person name="Mochizuki Y."/>
            <person name="Mount S."/>
            <person name="Morishita T."/>
            <person name="Miura S."/>
            <person name="Nakayama A."/>
            <person name="Nishizaka S."/>
            <person name="Nomoto H."/>
            <person name="Ohta F."/>
            <person name="Oishi K."/>
            <person name="Rigoutsos I."/>
            <person name="Sano M."/>
            <person name="Sasaki A."/>
            <person name="Sasakura Y."/>
            <person name="Shoguchi E."/>
            <person name="Shin-i T."/>
            <person name="Spagnuolo A."/>
            <person name="Stainier D."/>
            <person name="Suzuki M.M."/>
            <person name="Tassy O."/>
            <person name="Takatori N."/>
            <person name="Tokuoka M."/>
            <person name="Yagi K."/>
            <person name="Yoshizaki F."/>
            <person name="Wada S."/>
            <person name="Zhang C."/>
            <person name="Hyatt P.D."/>
            <person name="Larimer F."/>
            <person name="Detter C."/>
            <person name="Doggett N."/>
            <person name="Glavina T."/>
            <person name="Hawkins T."/>
            <person name="Richardson P."/>
            <person name="Lucas S."/>
            <person name="Kohara Y."/>
            <person name="Levine M."/>
            <person name="Satoh N."/>
            <person name="Rokhsar D.S."/>
        </authorList>
    </citation>
    <scope>NUCLEOTIDE SEQUENCE [LARGE SCALE GENOMIC DNA]</scope>
</reference>
<dbReference type="FunCoup" id="H2Y0X5">
    <property type="interactions" value="362"/>
</dbReference>
<reference evidence="16" key="3">
    <citation type="submission" date="2025-09" db="UniProtKB">
        <authorList>
            <consortium name="Ensembl"/>
        </authorList>
    </citation>
    <scope>IDENTIFICATION</scope>
</reference>
<dbReference type="Gene3D" id="3.90.850.10">
    <property type="entry name" value="Fumarylacetoacetase-like, C-terminal domain"/>
    <property type="match status" value="1"/>
</dbReference>
<comment type="catalytic activity">
    <reaction evidence="13">
        <text>oxaloacetate + H(+) = pyruvate + CO2</text>
        <dbReference type="Rhea" id="RHEA:15641"/>
        <dbReference type="ChEBI" id="CHEBI:15361"/>
        <dbReference type="ChEBI" id="CHEBI:15378"/>
        <dbReference type="ChEBI" id="CHEBI:16452"/>
        <dbReference type="ChEBI" id="CHEBI:16526"/>
        <dbReference type="EC" id="4.1.1.112"/>
    </reaction>
</comment>
<dbReference type="GO" id="GO:0008948">
    <property type="term" value="F:oxaloacetate decarboxylase activity"/>
    <property type="evidence" value="ECO:0007669"/>
    <property type="project" value="UniProtKB-EC"/>
</dbReference>
<evidence type="ECO:0000256" key="3">
    <source>
        <dbReference type="ARBA" id="ARBA00022723"/>
    </source>
</evidence>
<dbReference type="GO" id="GO:0046872">
    <property type="term" value="F:metal ion binding"/>
    <property type="evidence" value="ECO:0007669"/>
    <property type="project" value="UniProtKB-KW"/>
</dbReference>
<dbReference type="EC" id="5.3.2.2" evidence="9"/>
<dbReference type="GeneTree" id="ENSGT00940000160452"/>
<comment type="similarity">
    <text evidence="1">Belongs to the FAH family.</text>
</comment>
<dbReference type="PANTHER" id="PTHR11820:SF7">
    <property type="entry name" value="ACYLPYRUVASE FAHD1, MITOCHONDRIAL"/>
    <property type="match status" value="1"/>
</dbReference>
<evidence type="ECO:0000256" key="7">
    <source>
        <dbReference type="ARBA" id="ARBA00044830"/>
    </source>
</evidence>
<dbReference type="OMA" id="NCRKVIC"/>
<evidence type="ECO:0000256" key="9">
    <source>
        <dbReference type="ARBA" id="ARBA00044973"/>
    </source>
</evidence>
<reference evidence="16" key="2">
    <citation type="submission" date="2025-08" db="UniProtKB">
        <authorList>
            <consortium name="Ensembl"/>
        </authorList>
    </citation>
    <scope>IDENTIFICATION</scope>
</reference>
<evidence type="ECO:0000256" key="6">
    <source>
        <dbReference type="ARBA" id="ARBA00042340"/>
    </source>
</evidence>
<name>H2Y0X5_CIOIN</name>
<sequence length="227" mass="25533">WQKVYLMTYQRNIAKFWEWGRKIVCVGRNYVDHCAELKNPVPKSPLIFLKPTSSYVREGSAVKIPTGCSTLHHEVELGIVISKKGGDIQTDKAMDHVGGYVLALDMTARDWQDVAKSQGKPWSMAKGFDTACPVSDFIEKDKISDPHNIKLWLKVNNEMKQNGSTKDMIFNIPYLIHYVSTVMHLEEGDVILTGTPEGVGPVKSGDVMECGIESVISMKFPVQMKHY</sequence>
<evidence type="ECO:0000256" key="8">
    <source>
        <dbReference type="ARBA" id="ARBA00044911"/>
    </source>
</evidence>
<evidence type="ECO:0000256" key="10">
    <source>
        <dbReference type="ARBA" id="ARBA00044980"/>
    </source>
</evidence>
<evidence type="ECO:0000313" key="16">
    <source>
        <dbReference type="Ensembl" id="ENSCINP00000035559.1"/>
    </source>
</evidence>